<feature type="compositionally biased region" description="Acidic residues" evidence="1">
    <location>
        <begin position="545"/>
        <end position="555"/>
    </location>
</feature>
<dbReference type="Proteomes" id="UP000812031">
    <property type="component" value="Unassembled WGS sequence"/>
</dbReference>
<evidence type="ECO:0000313" key="2">
    <source>
        <dbReference type="EMBL" id="MBW4360579.1"/>
    </source>
</evidence>
<evidence type="ECO:0000256" key="1">
    <source>
        <dbReference type="SAM" id="MobiDB-lite"/>
    </source>
</evidence>
<feature type="region of interest" description="Disordered" evidence="1">
    <location>
        <begin position="535"/>
        <end position="555"/>
    </location>
</feature>
<sequence length="555" mass="63639">MENKKLTAQDNYNTFLSVLLHEHLFLSAKDVHEKLIAKFSVTPDNARKIVGRAVTKSIITSSKPSTFGNGQFIYYCNTYLLDIEAVKKIVEKSRPPIYRLIVLLQINDGIVSYYEALKITAAPNEDNSTKISSLDDIIKVLSRLDFVYEKRDKNNNRFIIQKEFSQVLDKPEENLKISIHHQKMIIDCSLMPDIMNWLVNSNIIDNASFIYRNKSNPGMGTIHNNLFWDAYAYSKSTGINEILGAKADSKEKQTLVVLDVVLATEYSHIHLNAFLARIQININSVKSEKRKTLPVIIYRECSKEVFFTMRKNGIISFNISAIFGSKIYEIIRKSSQLPLLLKNDQNLDQSVESILETIKSSGQEGALKDLRGTLFEYLMFGYLSSLYPRAGFEQNVILKMGQRKHEFDYVITSTHPAELVFVELKGLRDGTFVSLGDIDTKATLKWFFNKSMGLAKEYYKDKNSKNLKIKAIFITSAGFWKNTKEFIEEMENSTFRSAKSKTIIGRKELLENLEKDGFSNEVKMIEKYYSNLEGETESESNFYDDAMEEPDDLPF</sequence>
<proteinExistence type="predicted"/>
<gene>
    <name evidence="2" type="ORF">KZH69_08790</name>
</gene>
<keyword evidence="3" id="KW-1185">Reference proteome</keyword>
<protein>
    <submittedName>
        <fullName evidence="2">Uncharacterized protein</fullName>
    </submittedName>
</protein>
<comment type="caution">
    <text evidence="2">The sequence shown here is derived from an EMBL/GenBank/DDBJ whole genome shotgun (WGS) entry which is preliminary data.</text>
</comment>
<accession>A0ABS6XVH0</accession>
<evidence type="ECO:0000313" key="3">
    <source>
        <dbReference type="Proteomes" id="UP000812031"/>
    </source>
</evidence>
<dbReference type="EMBL" id="JAHWYN010000006">
    <property type="protein sequence ID" value="MBW4360579.1"/>
    <property type="molecule type" value="Genomic_DNA"/>
</dbReference>
<organism evidence="2 3">
    <name type="scientific">Flavobacterium taihuense</name>
    <dbReference type="NCBI Taxonomy" id="2857508"/>
    <lineage>
        <taxon>Bacteria</taxon>
        <taxon>Pseudomonadati</taxon>
        <taxon>Bacteroidota</taxon>
        <taxon>Flavobacteriia</taxon>
        <taxon>Flavobacteriales</taxon>
        <taxon>Flavobacteriaceae</taxon>
        <taxon>Flavobacterium</taxon>
    </lineage>
</organism>
<name>A0ABS6XVH0_9FLAO</name>
<dbReference type="RefSeq" id="WP_219317064.1">
    <property type="nucleotide sequence ID" value="NZ_JAHWYN010000006.1"/>
</dbReference>
<reference evidence="2 3" key="1">
    <citation type="submission" date="2021-07" db="EMBL/GenBank/DDBJ databases">
        <title>Flavobacterium sp. nov. isolated from sediment on the Taihu Lake.</title>
        <authorList>
            <person name="Qu J.-H."/>
        </authorList>
    </citation>
    <scope>NUCLEOTIDE SEQUENCE [LARGE SCALE GENOMIC DNA]</scope>
    <source>
        <strain evidence="2 3">NAS39</strain>
    </source>
</reference>